<dbReference type="Proteomes" id="UP000228859">
    <property type="component" value="Unassembled WGS sequence"/>
</dbReference>
<dbReference type="PANTHER" id="PTHR39966">
    <property type="entry name" value="BLL2471 PROTEIN-RELATED"/>
    <property type="match status" value="1"/>
</dbReference>
<evidence type="ECO:0000313" key="2">
    <source>
        <dbReference type="EMBL" id="DAB39010.1"/>
    </source>
</evidence>
<reference evidence="2 3" key="1">
    <citation type="journal article" date="2017" name="Front. Microbiol.">
        <title>Comparative Genomic Analysis of the Class Epsilonproteobacteria and Proposed Reclassification to Epsilonbacteraeota (phyl. nov.).</title>
        <authorList>
            <person name="Waite D.W."/>
            <person name="Vanwonterghem I."/>
            <person name="Rinke C."/>
            <person name="Parks D.H."/>
            <person name="Zhang Y."/>
            <person name="Takai K."/>
            <person name="Sievert S.M."/>
            <person name="Simon J."/>
            <person name="Campbell B.J."/>
            <person name="Hanson T.E."/>
            <person name="Woyke T."/>
            <person name="Klotz M.G."/>
            <person name="Hugenholtz P."/>
        </authorList>
    </citation>
    <scope>NUCLEOTIDE SEQUENCE [LARGE SCALE GENOMIC DNA]</scope>
    <source>
        <strain evidence="2">UBA12443</strain>
    </source>
</reference>
<evidence type="ECO:0000259" key="1">
    <source>
        <dbReference type="Pfam" id="PF01814"/>
    </source>
</evidence>
<dbReference type="Pfam" id="PF01814">
    <property type="entry name" value="Hemerythrin"/>
    <property type="match status" value="1"/>
</dbReference>
<proteinExistence type="predicted"/>
<sequence>MQARGSLMIEHRLIERMLLVIKGVLVDIESKHKVDPVFIDAVVDFIKVYADQTHHGKEEDILFRELNKKELTVEDRQIMEELIEEHVFGRQTTKALVEANTRYRNGDETALTDIAANLKTLTEFYPIHIVKEDNLFFPSSRKYFTDEEDKNMLAEFLEFDRNMIHEKYRSLVDELEDQQ</sequence>
<gene>
    <name evidence="2" type="ORF">CFH83_02870</name>
</gene>
<feature type="domain" description="Hemerythrin-like" evidence="1">
    <location>
        <begin position="7"/>
        <end position="138"/>
    </location>
</feature>
<dbReference type="EMBL" id="DLUI01000046">
    <property type="protein sequence ID" value="DAB39010.1"/>
    <property type="molecule type" value="Genomic_DNA"/>
</dbReference>
<protein>
    <submittedName>
        <fullName evidence="2">Cation-binding protein</fullName>
    </submittedName>
</protein>
<dbReference type="Gene3D" id="1.20.120.520">
    <property type="entry name" value="nmb1532 protein domain like"/>
    <property type="match status" value="1"/>
</dbReference>
<dbReference type="InterPro" id="IPR012312">
    <property type="entry name" value="Hemerythrin-like"/>
</dbReference>
<evidence type="ECO:0000313" key="3">
    <source>
        <dbReference type="Proteomes" id="UP000228859"/>
    </source>
</evidence>
<dbReference type="RefSeq" id="WP_303662846.1">
    <property type="nucleotide sequence ID" value="NZ_DLUI01000046.1"/>
</dbReference>
<dbReference type="AlphaFoldDB" id="A0A2D3WJ06"/>
<comment type="caution">
    <text evidence="2">The sequence shown here is derived from an EMBL/GenBank/DDBJ whole genome shotgun (WGS) entry which is preliminary data.</text>
</comment>
<accession>A0A2D3WJ06</accession>
<organism evidence="2 3">
    <name type="scientific">Sulfuricurvum kujiense</name>
    <dbReference type="NCBI Taxonomy" id="148813"/>
    <lineage>
        <taxon>Bacteria</taxon>
        <taxon>Pseudomonadati</taxon>
        <taxon>Campylobacterota</taxon>
        <taxon>Epsilonproteobacteria</taxon>
        <taxon>Campylobacterales</taxon>
        <taxon>Sulfurimonadaceae</taxon>
        <taxon>Sulfuricurvum</taxon>
    </lineage>
</organism>
<dbReference type="GO" id="GO:0005886">
    <property type="term" value="C:plasma membrane"/>
    <property type="evidence" value="ECO:0007669"/>
    <property type="project" value="TreeGrafter"/>
</dbReference>
<name>A0A2D3WJ06_9BACT</name>
<dbReference type="PANTHER" id="PTHR39966:SF1">
    <property type="entry name" value="HEMERYTHRIN-LIKE DOMAIN-CONTAINING PROTEIN"/>
    <property type="match status" value="1"/>
</dbReference>